<keyword evidence="12" id="KW-1185">Reference proteome</keyword>
<evidence type="ECO:0000256" key="6">
    <source>
        <dbReference type="ARBA" id="ARBA00022801"/>
    </source>
</evidence>
<evidence type="ECO:0000256" key="4">
    <source>
        <dbReference type="ARBA" id="ARBA00022722"/>
    </source>
</evidence>
<evidence type="ECO:0000313" key="11">
    <source>
        <dbReference type="EMBL" id="KAL0014202.1"/>
    </source>
</evidence>
<dbReference type="GO" id="GO:0046872">
    <property type="term" value="F:metal ion binding"/>
    <property type="evidence" value="ECO:0007669"/>
    <property type="project" value="UniProtKB-KW"/>
</dbReference>
<dbReference type="GO" id="GO:0005634">
    <property type="term" value="C:nucleus"/>
    <property type="evidence" value="ECO:0007669"/>
    <property type="project" value="UniProtKB-SubCell"/>
</dbReference>
<evidence type="ECO:0000313" key="12">
    <source>
        <dbReference type="Proteomes" id="UP001459277"/>
    </source>
</evidence>
<dbReference type="InterPro" id="IPR045249">
    <property type="entry name" value="HARBI1-like"/>
</dbReference>
<proteinExistence type="inferred from homology"/>
<evidence type="ECO:0000256" key="1">
    <source>
        <dbReference type="ARBA" id="ARBA00001968"/>
    </source>
</evidence>
<comment type="similarity">
    <text evidence="3">Belongs to the HARBI1 family.</text>
</comment>
<evidence type="ECO:0000256" key="7">
    <source>
        <dbReference type="ARBA" id="ARBA00023242"/>
    </source>
</evidence>
<evidence type="ECO:0008006" key="13">
    <source>
        <dbReference type="Google" id="ProtNLM"/>
    </source>
</evidence>
<evidence type="ECO:0000259" key="10">
    <source>
        <dbReference type="Pfam" id="PF26138"/>
    </source>
</evidence>
<reference evidence="11 12" key="1">
    <citation type="submission" date="2024-01" db="EMBL/GenBank/DDBJ databases">
        <title>A telomere-to-telomere, gap-free genome of sweet tea (Lithocarpus litseifolius).</title>
        <authorList>
            <person name="Zhou J."/>
        </authorList>
    </citation>
    <scope>NUCLEOTIDE SEQUENCE [LARGE SCALE GENOMIC DNA]</scope>
    <source>
        <strain evidence="11">Zhou-2022a</strain>
        <tissue evidence="11">Leaf</tissue>
    </source>
</reference>
<protein>
    <recommendedName>
        <fullName evidence="13">DDE Tnp4 domain-containing protein</fullName>
    </recommendedName>
</protein>
<comment type="subcellular location">
    <subcellularLocation>
        <location evidence="2">Nucleus</location>
    </subcellularLocation>
</comment>
<dbReference type="EMBL" id="JAZDWU010000001">
    <property type="protein sequence ID" value="KAL0014202.1"/>
    <property type="molecule type" value="Genomic_DNA"/>
</dbReference>
<sequence length="264" mass="30415">MFLYIIGHNTRMRCVANMFQHLTETISRHFRKVLRAVHSYAKHLIKLDPNVDGLLEHLQVNKYWPWFEKCVGAIDGTRVSARPPSNVTQAYRSHKSNFTYVHAGWEGSANDSRVLDKAISDSKHGFPWPPTGSYYLVDSGFPIGTSFLPSHKSTRYHAQEFRSSNRQPSTKKELYNYRHSSLRMVIEQSFGMLKAHFPILNLMPIFKRTRQHYVIVVCYAFHNFLRMNNRGDELFRTWASTWVKGTSSSGLPSHNTEASSSTAT</sequence>
<keyword evidence="5" id="KW-0479">Metal-binding</keyword>
<dbReference type="InterPro" id="IPR058353">
    <property type="entry name" value="DUF8040"/>
</dbReference>
<keyword evidence="7" id="KW-0539">Nucleus</keyword>
<evidence type="ECO:0000256" key="3">
    <source>
        <dbReference type="ARBA" id="ARBA00006958"/>
    </source>
</evidence>
<name>A0AAW2DUE7_9ROSI</name>
<dbReference type="AlphaFoldDB" id="A0AAW2DUE7"/>
<evidence type="ECO:0000256" key="8">
    <source>
        <dbReference type="SAM" id="MobiDB-lite"/>
    </source>
</evidence>
<keyword evidence="6" id="KW-0378">Hydrolase</keyword>
<dbReference type="GO" id="GO:0016787">
    <property type="term" value="F:hydrolase activity"/>
    <property type="evidence" value="ECO:0007669"/>
    <property type="project" value="UniProtKB-KW"/>
</dbReference>
<organism evidence="11 12">
    <name type="scientific">Lithocarpus litseifolius</name>
    <dbReference type="NCBI Taxonomy" id="425828"/>
    <lineage>
        <taxon>Eukaryota</taxon>
        <taxon>Viridiplantae</taxon>
        <taxon>Streptophyta</taxon>
        <taxon>Embryophyta</taxon>
        <taxon>Tracheophyta</taxon>
        <taxon>Spermatophyta</taxon>
        <taxon>Magnoliopsida</taxon>
        <taxon>eudicotyledons</taxon>
        <taxon>Gunneridae</taxon>
        <taxon>Pentapetalae</taxon>
        <taxon>rosids</taxon>
        <taxon>fabids</taxon>
        <taxon>Fagales</taxon>
        <taxon>Fagaceae</taxon>
        <taxon>Lithocarpus</taxon>
    </lineage>
</organism>
<evidence type="ECO:0000259" key="9">
    <source>
        <dbReference type="Pfam" id="PF13359"/>
    </source>
</evidence>
<evidence type="ECO:0000256" key="5">
    <source>
        <dbReference type="ARBA" id="ARBA00022723"/>
    </source>
</evidence>
<feature type="domain" description="DDE Tnp4" evidence="9">
    <location>
        <begin position="89"/>
        <end position="223"/>
    </location>
</feature>
<evidence type="ECO:0000256" key="2">
    <source>
        <dbReference type="ARBA" id="ARBA00004123"/>
    </source>
</evidence>
<comment type="caution">
    <text evidence="11">The sequence shown here is derived from an EMBL/GenBank/DDBJ whole genome shotgun (WGS) entry which is preliminary data.</text>
</comment>
<dbReference type="Pfam" id="PF26138">
    <property type="entry name" value="DUF8040"/>
    <property type="match status" value="1"/>
</dbReference>
<keyword evidence="4" id="KW-0540">Nuclease</keyword>
<comment type="cofactor">
    <cofactor evidence="1">
        <name>a divalent metal cation</name>
        <dbReference type="ChEBI" id="CHEBI:60240"/>
    </cofactor>
</comment>
<feature type="domain" description="DUF8040" evidence="10">
    <location>
        <begin position="1"/>
        <end position="38"/>
    </location>
</feature>
<dbReference type="PANTHER" id="PTHR22930:SF251">
    <property type="entry name" value="DDE TNP4 DOMAIN-CONTAINING PROTEIN"/>
    <property type="match status" value="1"/>
</dbReference>
<dbReference type="Proteomes" id="UP001459277">
    <property type="component" value="Unassembled WGS sequence"/>
</dbReference>
<dbReference type="InterPro" id="IPR027806">
    <property type="entry name" value="HARBI1_dom"/>
</dbReference>
<dbReference type="PANTHER" id="PTHR22930">
    <property type="match status" value="1"/>
</dbReference>
<dbReference type="GO" id="GO:0004518">
    <property type="term" value="F:nuclease activity"/>
    <property type="evidence" value="ECO:0007669"/>
    <property type="project" value="UniProtKB-KW"/>
</dbReference>
<gene>
    <name evidence="11" type="ORF">SO802_001271</name>
</gene>
<dbReference type="Pfam" id="PF13359">
    <property type="entry name" value="DDE_Tnp_4"/>
    <property type="match status" value="1"/>
</dbReference>
<feature type="region of interest" description="Disordered" evidence="8">
    <location>
        <begin position="245"/>
        <end position="264"/>
    </location>
</feature>
<accession>A0AAW2DUE7</accession>